<keyword evidence="3" id="KW-1185">Reference proteome</keyword>
<keyword evidence="2" id="KW-0540">Nuclease</keyword>
<keyword evidence="2" id="KW-0269">Exonuclease</keyword>
<dbReference type="SUPFAM" id="SSF53098">
    <property type="entry name" value="Ribonuclease H-like"/>
    <property type="match status" value="1"/>
</dbReference>
<dbReference type="GO" id="GO:0004527">
    <property type="term" value="F:exonuclease activity"/>
    <property type="evidence" value="ECO:0007669"/>
    <property type="project" value="UniProtKB-KW"/>
</dbReference>
<organism evidence="2 3">
    <name type="scientific">Candidatus Rhodoblastus alkanivorans</name>
    <dbReference type="NCBI Taxonomy" id="2954117"/>
    <lineage>
        <taxon>Bacteria</taxon>
        <taxon>Pseudomonadati</taxon>
        <taxon>Pseudomonadota</taxon>
        <taxon>Alphaproteobacteria</taxon>
        <taxon>Hyphomicrobiales</taxon>
        <taxon>Rhodoblastaceae</taxon>
        <taxon>Rhodoblastus</taxon>
    </lineage>
</organism>
<dbReference type="SMART" id="SM00479">
    <property type="entry name" value="EXOIII"/>
    <property type="match status" value="1"/>
</dbReference>
<dbReference type="InterPro" id="IPR013520">
    <property type="entry name" value="Ribonucl_H"/>
</dbReference>
<accession>A0ABS9Z5C8</accession>
<evidence type="ECO:0000259" key="1">
    <source>
        <dbReference type="SMART" id="SM00479"/>
    </source>
</evidence>
<sequence>MALRWLSRLMDRATLGDKSYDFLFEPGPPDEVVSVDCETTGLDPRRDEIISVAAIRIRGDRILSSRSFTAVARPRVAIAAEAIKVHGLREIDVARARPMSEILPGLLHYVGGRPLVGYYIDFDIAMLNNHVTEMLGVQLPNPRIEVSSIYYERKYGDAPPGAQIDLTFATILRDLKLPLFNQHDAFSDALMTAMIYLSLKDLRARGVRIPRARTRSAVDHHGM</sequence>
<dbReference type="EMBL" id="JAIVFP010000001">
    <property type="protein sequence ID" value="MCI4682833.1"/>
    <property type="molecule type" value="Genomic_DNA"/>
</dbReference>
<dbReference type="Gene3D" id="3.30.420.10">
    <property type="entry name" value="Ribonuclease H-like superfamily/Ribonuclease H"/>
    <property type="match status" value="1"/>
</dbReference>
<gene>
    <name evidence="2" type="ORF">K2U94_08650</name>
</gene>
<protein>
    <submittedName>
        <fullName evidence="2">3'-5' exonuclease</fullName>
    </submittedName>
</protein>
<dbReference type="Proteomes" id="UP001139104">
    <property type="component" value="Unassembled WGS sequence"/>
</dbReference>
<keyword evidence="2" id="KW-0378">Hydrolase</keyword>
<dbReference type="RefSeq" id="WP_243066821.1">
    <property type="nucleotide sequence ID" value="NZ_JAIVFK010000010.1"/>
</dbReference>
<dbReference type="PANTHER" id="PTHR30231">
    <property type="entry name" value="DNA POLYMERASE III SUBUNIT EPSILON"/>
    <property type="match status" value="1"/>
</dbReference>
<dbReference type="InterPro" id="IPR036397">
    <property type="entry name" value="RNaseH_sf"/>
</dbReference>
<dbReference type="PANTHER" id="PTHR30231:SF7">
    <property type="entry name" value="BLR4117 PROTEIN"/>
    <property type="match status" value="1"/>
</dbReference>
<proteinExistence type="predicted"/>
<reference evidence="2" key="1">
    <citation type="journal article" date="2022" name="ISME J.">
        <title>Identification of active gaseous-alkane degraders at natural gas seeps.</title>
        <authorList>
            <person name="Farhan Ul Haque M."/>
            <person name="Hernandez M."/>
            <person name="Crombie A.T."/>
            <person name="Murrell J.C."/>
        </authorList>
    </citation>
    <scope>NUCLEOTIDE SEQUENCE</scope>
    <source>
        <strain evidence="2">PC2</strain>
    </source>
</reference>
<comment type="caution">
    <text evidence="2">The sequence shown here is derived from an EMBL/GenBank/DDBJ whole genome shotgun (WGS) entry which is preliminary data.</text>
</comment>
<name>A0ABS9Z5C8_9HYPH</name>
<dbReference type="InterPro" id="IPR012337">
    <property type="entry name" value="RNaseH-like_sf"/>
</dbReference>
<evidence type="ECO:0000313" key="3">
    <source>
        <dbReference type="Proteomes" id="UP001139104"/>
    </source>
</evidence>
<dbReference type="CDD" id="cd06127">
    <property type="entry name" value="DEDDh"/>
    <property type="match status" value="1"/>
</dbReference>
<dbReference type="Pfam" id="PF00929">
    <property type="entry name" value="RNase_T"/>
    <property type="match status" value="1"/>
</dbReference>
<evidence type="ECO:0000313" key="2">
    <source>
        <dbReference type="EMBL" id="MCI4682833.1"/>
    </source>
</evidence>
<feature type="domain" description="Exonuclease" evidence="1">
    <location>
        <begin position="31"/>
        <end position="205"/>
    </location>
</feature>
<dbReference type="NCBIfam" id="NF006601">
    <property type="entry name" value="PRK09145.1"/>
    <property type="match status" value="1"/>
</dbReference>